<proteinExistence type="predicted"/>
<comment type="caution">
    <text evidence="2">The sequence shown here is derived from an EMBL/GenBank/DDBJ whole genome shotgun (WGS) entry which is preliminary data.</text>
</comment>
<keyword evidence="1" id="KW-0472">Membrane</keyword>
<dbReference type="Proteomes" id="UP000679992">
    <property type="component" value="Unassembled WGS sequence"/>
</dbReference>
<organism evidence="2 3">
    <name type="scientific">Paenibacillus vini</name>
    <dbReference type="NCBI Taxonomy" id="1476024"/>
    <lineage>
        <taxon>Bacteria</taxon>
        <taxon>Bacillati</taxon>
        <taxon>Bacillota</taxon>
        <taxon>Bacilli</taxon>
        <taxon>Bacillales</taxon>
        <taxon>Paenibacillaceae</taxon>
        <taxon>Paenibacillus</taxon>
    </lineage>
</organism>
<dbReference type="EMBL" id="BOSL01000013">
    <property type="protein sequence ID" value="GIP54785.1"/>
    <property type="molecule type" value="Genomic_DNA"/>
</dbReference>
<reference evidence="2 3" key="1">
    <citation type="submission" date="2021-03" db="EMBL/GenBank/DDBJ databases">
        <title>Antimicrobial resistance genes in bacteria isolated from Japanese honey, and their potential for conferring macrolide and lincosamide resistance in the American foulbrood pathogen Paenibacillus larvae.</title>
        <authorList>
            <person name="Okamoto M."/>
            <person name="Kumagai M."/>
            <person name="Kanamori H."/>
            <person name="Takamatsu D."/>
        </authorList>
    </citation>
    <scope>NUCLEOTIDE SEQUENCE [LARGE SCALE GENOMIC DNA]</scope>
    <source>
        <strain evidence="2 3">J42TS3</strain>
    </source>
</reference>
<sequence>MVTSRKMLRFYWMDNFKPVTYFWSILLLVDIAQVVIMLYFPEIMNSTNSFLFSANFGAIAIYLLVYGILIATNSFPLMMSFGIPRQRFYLSVIGTTAILCAAMALMQNIVVYVGYGVTSLLGHSIEESIPAFLSLWYSQFAFYLFDMFLFILLGTVFYRFGTLPGLITIAFYVLILNLSPGNMDFAENFELSAPGMSNVMVSHLFLGLTVILIGIGWMLYRRAPVRTY</sequence>
<evidence type="ECO:0000313" key="3">
    <source>
        <dbReference type="Proteomes" id="UP000679992"/>
    </source>
</evidence>
<evidence type="ECO:0000256" key="1">
    <source>
        <dbReference type="SAM" id="Phobius"/>
    </source>
</evidence>
<feature type="transmembrane region" description="Helical" evidence="1">
    <location>
        <begin position="52"/>
        <end position="76"/>
    </location>
</feature>
<feature type="transmembrane region" description="Helical" evidence="1">
    <location>
        <begin position="199"/>
        <end position="220"/>
    </location>
</feature>
<accession>A0ABQ4MFQ0</accession>
<feature type="transmembrane region" description="Helical" evidence="1">
    <location>
        <begin position="160"/>
        <end position="179"/>
    </location>
</feature>
<feature type="transmembrane region" description="Helical" evidence="1">
    <location>
        <begin position="88"/>
        <end position="115"/>
    </location>
</feature>
<name>A0ABQ4MFQ0_9BACL</name>
<feature type="transmembrane region" description="Helical" evidence="1">
    <location>
        <begin position="135"/>
        <end position="153"/>
    </location>
</feature>
<keyword evidence="1" id="KW-1133">Transmembrane helix</keyword>
<dbReference type="RefSeq" id="WP_213655966.1">
    <property type="nucleotide sequence ID" value="NZ_BOSL01000013.1"/>
</dbReference>
<gene>
    <name evidence="2" type="ORF">J42TS3_38200</name>
</gene>
<protein>
    <recommendedName>
        <fullName evidence="4">ABC transporter permease</fullName>
    </recommendedName>
</protein>
<feature type="transmembrane region" description="Helical" evidence="1">
    <location>
        <begin position="21"/>
        <end position="40"/>
    </location>
</feature>
<keyword evidence="3" id="KW-1185">Reference proteome</keyword>
<evidence type="ECO:0000313" key="2">
    <source>
        <dbReference type="EMBL" id="GIP54785.1"/>
    </source>
</evidence>
<keyword evidence="1" id="KW-0812">Transmembrane</keyword>
<evidence type="ECO:0008006" key="4">
    <source>
        <dbReference type="Google" id="ProtNLM"/>
    </source>
</evidence>